<feature type="transmembrane region" description="Helical" evidence="1">
    <location>
        <begin position="6"/>
        <end position="32"/>
    </location>
</feature>
<keyword evidence="1" id="KW-1133">Transmembrane helix</keyword>
<dbReference type="AlphaFoldDB" id="A0A1F5KQH1"/>
<name>A0A1F5KQH1_9BACT</name>
<accession>A0A1F5KQH1</accession>
<keyword evidence="1" id="KW-0812">Transmembrane</keyword>
<dbReference type="Proteomes" id="UP000178565">
    <property type="component" value="Unassembled WGS sequence"/>
</dbReference>
<sequence length="84" mass="9599">MNIDFLQIALLFLIVLLTVFLTVTGFQVFLILRDLKKALDRFNKVIQDGEVITKDSKKPIAAASKIVTSKLQSPQSRRFYKKTL</sequence>
<gene>
    <name evidence="2" type="ORF">A3B45_01410</name>
</gene>
<reference evidence="2 3" key="1">
    <citation type="journal article" date="2016" name="Nat. Commun.">
        <title>Thousands of microbial genomes shed light on interconnected biogeochemical processes in an aquifer system.</title>
        <authorList>
            <person name="Anantharaman K."/>
            <person name="Brown C.T."/>
            <person name="Hug L.A."/>
            <person name="Sharon I."/>
            <person name="Castelle C.J."/>
            <person name="Probst A.J."/>
            <person name="Thomas B.C."/>
            <person name="Singh A."/>
            <person name="Wilkins M.J."/>
            <person name="Karaoz U."/>
            <person name="Brodie E.L."/>
            <person name="Williams K.H."/>
            <person name="Hubbard S.S."/>
            <person name="Banfield J.F."/>
        </authorList>
    </citation>
    <scope>NUCLEOTIDE SEQUENCE [LARGE SCALE GENOMIC DNA]</scope>
</reference>
<protein>
    <submittedName>
        <fullName evidence="2">Uncharacterized protein</fullName>
    </submittedName>
</protein>
<evidence type="ECO:0000313" key="2">
    <source>
        <dbReference type="EMBL" id="OGE43176.1"/>
    </source>
</evidence>
<dbReference type="EMBL" id="MFDM01000017">
    <property type="protein sequence ID" value="OGE43176.1"/>
    <property type="molecule type" value="Genomic_DNA"/>
</dbReference>
<evidence type="ECO:0000256" key="1">
    <source>
        <dbReference type="SAM" id="Phobius"/>
    </source>
</evidence>
<keyword evidence="1" id="KW-0472">Membrane</keyword>
<proteinExistence type="predicted"/>
<dbReference type="STRING" id="1797785.A3B45_01410"/>
<organism evidence="2 3">
    <name type="scientific">Candidatus Daviesbacteria bacterium RIFCSPLOWO2_01_FULL_39_12</name>
    <dbReference type="NCBI Taxonomy" id="1797785"/>
    <lineage>
        <taxon>Bacteria</taxon>
        <taxon>Candidatus Daviesiibacteriota</taxon>
    </lineage>
</organism>
<evidence type="ECO:0000313" key="3">
    <source>
        <dbReference type="Proteomes" id="UP000178565"/>
    </source>
</evidence>
<comment type="caution">
    <text evidence="2">The sequence shown here is derived from an EMBL/GenBank/DDBJ whole genome shotgun (WGS) entry which is preliminary data.</text>
</comment>